<dbReference type="PANTHER" id="PTHR38436:SF3">
    <property type="entry name" value="CARBOXYMETHYLENEBUTENOLIDASE-RELATED"/>
    <property type="match status" value="1"/>
</dbReference>
<dbReference type="PANTHER" id="PTHR38436">
    <property type="entry name" value="POLYKETIDE CYCLASE SNOAL-LIKE DOMAIN"/>
    <property type="match status" value="1"/>
</dbReference>
<proteinExistence type="predicted"/>
<reference evidence="1 2" key="1">
    <citation type="submission" date="2024-02" db="EMBL/GenBank/DDBJ databases">
        <title>De novo assembly and annotation of 12 fungi associated with fruit tree decline syndrome in Ontario, Canada.</title>
        <authorList>
            <person name="Sulman M."/>
            <person name="Ellouze W."/>
            <person name="Ilyukhin E."/>
        </authorList>
    </citation>
    <scope>NUCLEOTIDE SEQUENCE [LARGE SCALE GENOMIC DNA]</scope>
    <source>
        <strain evidence="1 2">M42-189</strain>
    </source>
</reference>
<keyword evidence="2" id="KW-1185">Reference proteome</keyword>
<organism evidence="1 2">
    <name type="scientific">Paraconiothyrium brasiliense</name>
    <dbReference type="NCBI Taxonomy" id="300254"/>
    <lineage>
        <taxon>Eukaryota</taxon>
        <taxon>Fungi</taxon>
        <taxon>Dikarya</taxon>
        <taxon>Ascomycota</taxon>
        <taxon>Pezizomycotina</taxon>
        <taxon>Dothideomycetes</taxon>
        <taxon>Pleosporomycetidae</taxon>
        <taxon>Pleosporales</taxon>
        <taxon>Massarineae</taxon>
        <taxon>Didymosphaeriaceae</taxon>
        <taxon>Paraconiothyrium</taxon>
    </lineage>
</organism>
<dbReference type="Proteomes" id="UP001521785">
    <property type="component" value="Unassembled WGS sequence"/>
</dbReference>
<dbReference type="SUPFAM" id="SSF54427">
    <property type="entry name" value="NTF2-like"/>
    <property type="match status" value="1"/>
</dbReference>
<name>A0ABR3QT05_9PLEO</name>
<dbReference type="InterPro" id="IPR009959">
    <property type="entry name" value="Cyclase_SnoaL-like"/>
</dbReference>
<dbReference type="EMBL" id="JAKJXO020000016">
    <property type="protein sequence ID" value="KAL1595260.1"/>
    <property type="molecule type" value="Genomic_DNA"/>
</dbReference>
<sequence>MIRVHSETINMSTKAPSTTGATTGFLSFNSRPPRLFITATSAHAPESTLLAWQAEGFETTYLPFNVSQQPTYISTLKNLHKDLNLGETYAILAYGDAATVVLKTAQKPLPRCSAIIAFYPSVLPSAGHKFPSQLRVQVHVSGQQRSPRPEMCEWGLYRYEKSKVGFAEADSKTYEHVEAELAFSRALTCTRKAFKTDVDIEGVAQAAWSAKYEEEVPERGSMGVVQGMSQNGAHVTILPTLEGGVGRKKLEEFYREFFIPSLVEDFEIRLVSRTVGVDRVVDEMVVSFTHSDDVDWILPGVPPTNKRVEVAVVSIVGVRGGKLVSEHMYWDQASVLVQVGLLDPKIVPKNLKSQGLKQLPVVGAEGARQVLDVKQERYNGLLKEHGLLDGMAALNVNGVNGS</sequence>
<evidence type="ECO:0000313" key="1">
    <source>
        <dbReference type="EMBL" id="KAL1595260.1"/>
    </source>
</evidence>
<gene>
    <name evidence="1" type="ORF">SLS60_009949</name>
</gene>
<dbReference type="Gene3D" id="3.10.450.50">
    <property type="match status" value="1"/>
</dbReference>
<protein>
    <recommendedName>
        <fullName evidence="3">NTF2-like protein</fullName>
    </recommendedName>
</protein>
<dbReference type="InterPro" id="IPR032710">
    <property type="entry name" value="NTF2-like_dom_sf"/>
</dbReference>
<accession>A0ABR3QT05</accession>
<comment type="caution">
    <text evidence="1">The sequence shown here is derived from an EMBL/GenBank/DDBJ whole genome shotgun (WGS) entry which is preliminary data.</text>
</comment>
<evidence type="ECO:0000313" key="2">
    <source>
        <dbReference type="Proteomes" id="UP001521785"/>
    </source>
</evidence>
<evidence type="ECO:0008006" key="3">
    <source>
        <dbReference type="Google" id="ProtNLM"/>
    </source>
</evidence>